<comment type="similarity">
    <text evidence="5">Belongs to the sulfotransferase 1 family.</text>
</comment>
<dbReference type="SUPFAM" id="SSF52540">
    <property type="entry name" value="P-loop containing nucleoside triphosphate hydrolases"/>
    <property type="match status" value="1"/>
</dbReference>
<protein>
    <recommendedName>
        <fullName evidence="5">Sulfotransferase</fullName>
        <ecNumber evidence="5">2.8.2.-</ecNumber>
    </recommendedName>
</protein>
<evidence type="ECO:0000256" key="5">
    <source>
        <dbReference type="RuleBase" id="RU361155"/>
    </source>
</evidence>
<dbReference type="InterPro" id="IPR027417">
    <property type="entry name" value="P-loop_NTPase"/>
</dbReference>
<gene>
    <name evidence="7" type="ORF">GSOID_T00011185001</name>
</gene>
<dbReference type="Gene3D" id="3.40.50.300">
    <property type="entry name" value="P-loop containing nucleotide triphosphate hydrolases"/>
    <property type="match status" value="1"/>
</dbReference>
<dbReference type="OrthoDB" id="411451at2759"/>
<feature type="domain" description="Sulfotransferase" evidence="6">
    <location>
        <begin position="89"/>
        <end position="376"/>
    </location>
</feature>
<evidence type="ECO:0000256" key="3">
    <source>
        <dbReference type="PIRSR" id="PIRSR637359-1"/>
    </source>
</evidence>
<evidence type="ECO:0000256" key="2">
    <source>
        <dbReference type="ARBA" id="ARBA00023180"/>
    </source>
</evidence>
<dbReference type="InterPro" id="IPR037359">
    <property type="entry name" value="NST/OST"/>
</dbReference>
<dbReference type="GO" id="GO:0008467">
    <property type="term" value="F:[heparan sulfate]-glucosamine 3-sulfotransferase activity"/>
    <property type="evidence" value="ECO:0007669"/>
    <property type="project" value="TreeGrafter"/>
</dbReference>
<dbReference type="Pfam" id="PF00685">
    <property type="entry name" value="Sulfotransfer_1"/>
    <property type="match status" value="1"/>
</dbReference>
<sequence length="397" mass="46215">MERESPNTRFKFPNKSRSIFRNPFARSSIAKLAFLAAGLFVIKLLNQEQIESKRLREVVPPGHSREVGRNFLADETQDYKLYEKQRRFPDVLIVGASKCGGNVLKHYLHGNPYFVHSNVEEPHFFDNIVNFRKGPQSYLDIMPKVYPYHRVFESTPRYFSTKYVPGRVYDFDPNMKIIIVVCDPILRALAHYFAAESTKIVNGEEHLLPRNFAFTATTAEEGLMASINNIFPSVVVEMMQTDPSFSTEDVRDLMHQYLHKNGDRKPANFLTRGAYGYHIQHWFKYFPRDQVLIINESDLRREPWKIMNKVQVFTDVDQLVDISSFVKKESSGWYCLQGKKEDQAPNCAISDPLDNSRQKIHDEFTPQTRQVLSKIFNSVEDDLTEVLGHKFKFVREK</sequence>
<reference evidence="7" key="1">
    <citation type="journal article" date="2010" name="Science">
        <title>Plasticity of animal genome architecture unmasked by rapid evolution of a pelagic tunicate.</title>
        <authorList>
            <person name="Denoeud F."/>
            <person name="Henriet S."/>
            <person name="Mungpakdee S."/>
            <person name="Aury J.M."/>
            <person name="Da Silva C."/>
            <person name="Brinkmann H."/>
            <person name="Mikhaleva J."/>
            <person name="Olsen L.C."/>
            <person name="Jubin C."/>
            <person name="Canestro C."/>
            <person name="Bouquet J.M."/>
            <person name="Danks G."/>
            <person name="Poulain J."/>
            <person name="Campsteijn C."/>
            <person name="Adamski M."/>
            <person name="Cross I."/>
            <person name="Yadetie F."/>
            <person name="Muffato M."/>
            <person name="Louis A."/>
            <person name="Butcher S."/>
            <person name="Tsagkogeorga G."/>
            <person name="Konrad A."/>
            <person name="Singh S."/>
            <person name="Jensen M.F."/>
            <person name="Cong E.H."/>
            <person name="Eikeseth-Otteraa H."/>
            <person name="Noel B."/>
            <person name="Anthouard V."/>
            <person name="Porcel B.M."/>
            <person name="Kachouri-Lafond R."/>
            <person name="Nishino A."/>
            <person name="Ugolini M."/>
            <person name="Chourrout P."/>
            <person name="Nishida H."/>
            <person name="Aasland R."/>
            <person name="Huzurbazar S."/>
            <person name="Westhof E."/>
            <person name="Delsuc F."/>
            <person name="Lehrach H."/>
            <person name="Reinhardt R."/>
            <person name="Weissenbach J."/>
            <person name="Roy S.W."/>
            <person name="Artiguenave F."/>
            <person name="Postlethwait J.H."/>
            <person name="Manak J.R."/>
            <person name="Thompson E.M."/>
            <person name="Jaillon O."/>
            <person name="Du Pasquier L."/>
            <person name="Boudinot P."/>
            <person name="Liberles D.A."/>
            <person name="Volff J.N."/>
            <person name="Philippe H."/>
            <person name="Lenhard B."/>
            <person name="Roest Crollius H."/>
            <person name="Wincker P."/>
            <person name="Chourrout D."/>
        </authorList>
    </citation>
    <scope>NUCLEOTIDE SEQUENCE [LARGE SCALE GENOMIC DNA]</scope>
</reference>
<dbReference type="EMBL" id="FN653053">
    <property type="protein sequence ID" value="CBY10249.1"/>
    <property type="molecule type" value="Genomic_DNA"/>
</dbReference>
<dbReference type="Proteomes" id="UP000001307">
    <property type="component" value="Unassembled WGS sequence"/>
</dbReference>
<evidence type="ECO:0000313" key="8">
    <source>
        <dbReference type="Proteomes" id="UP000001307"/>
    </source>
</evidence>
<dbReference type="EC" id="2.8.2.-" evidence="5"/>
<dbReference type="PANTHER" id="PTHR10605">
    <property type="entry name" value="HEPARAN SULFATE SULFOTRANSFERASE"/>
    <property type="match status" value="1"/>
</dbReference>
<dbReference type="PANTHER" id="PTHR10605:SF72">
    <property type="entry name" value="HEPARAN SULFATE 3-O SULFOTRANSFERASE-B, ISOFORM A"/>
    <property type="match status" value="1"/>
</dbReference>
<evidence type="ECO:0000256" key="1">
    <source>
        <dbReference type="ARBA" id="ARBA00022679"/>
    </source>
</evidence>
<evidence type="ECO:0000259" key="6">
    <source>
        <dbReference type="Pfam" id="PF00685"/>
    </source>
</evidence>
<keyword evidence="2" id="KW-0325">Glycoprotein</keyword>
<name>E4XI33_OIKDI</name>
<feature type="binding site" evidence="4">
    <location>
        <position position="334"/>
    </location>
    <ligand>
        <name>3'-phosphoadenylyl sulfate</name>
        <dbReference type="ChEBI" id="CHEBI:58339"/>
    </ligand>
</feature>
<keyword evidence="1 5" id="KW-0808">Transferase</keyword>
<accession>E4XI33</accession>
<proteinExistence type="inferred from homology"/>
<dbReference type="AlphaFoldDB" id="E4XI33"/>
<keyword evidence="8" id="KW-1185">Reference proteome</keyword>
<dbReference type="InterPro" id="IPR000863">
    <property type="entry name" value="Sulfotransferase_dom"/>
</dbReference>
<dbReference type="InParanoid" id="E4XI33"/>
<organism evidence="7">
    <name type="scientific">Oikopleura dioica</name>
    <name type="common">Tunicate</name>
    <dbReference type="NCBI Taxonomy" id="34765"/>
    <lineage>
        <taxon>Eukaryota</taxon>
        <taxon>Metazoa</taxon>
        <taxon>Chordata</taxon>
        <taxon>Tunicata</taxon>
        <taxon>Appendicularia</taxon>
        <taxon>Copelata</taxon>
        <taxon>Oikopleuridae</taxon>
        <taxon>Oikopleura</taxon>
    </lineage>
</organism>
<evidence type="ECO:0000256" key="4">
    <source>
        <dbReference type="PIRSR" id="PIRSR637359-2"/>
    </source>
</evidence>
<evidence type="ECO:0000313" key="7">
    <source>
        <dbReference type="EMBL" id="CBY10249.1"/>
    </source>
</evidence>
<feature type="active site" description="For sulfotransferase activity" evidence="3">
    <location>
        <position position="98"/>
    </location>
</feature>